<dbReference type="CDD" id="cd21109">
    <property type="entry name" value="SPASM"/>
    <property type="match status" value="1"/>
</dbReference>
<dbReference type="InterPro" id="IPR050377">
    <property type="entry name" value="Radical_SAM_PqqE_MftC-like"/>
</dbReference>
<evidence type="ECO:0000256" key="4">
    <source>
        <dbReference type="ARBA" id="ARBA00022723"/>
    </source>
</evidence>
<evidence type="ECO:0000313" key="8">
    <source>
        <dbReference type="EMBL" id="KKN15470.1"/>
    </source>
</evidence>
<dbReference type="SUPFAM" id="SSF102114">
    <property type="entry name" value="Radical SAM enzymes"/>
    <property type="match status" value="1"/>
</dbReference>
<dbReference type="GO" id="GO:0051536">
    <property type="term" value="F:iron-sulfur cluster binding"/>
    <property type="evidence" value="ECO:0007669"/>
    <property type="project" value="UniProtKB-KW"/>
</dbReference>
<proteinExistence type="predicted"/>
<reference evidence="8" key="1">
    <citation type="journal article" date="2015" name="Nature">
        <title>Complex archaea that bridge the gap between prokaryotes and eukaryotes.</title>
        <authorList>
            <person name="Spang A."/>
            <person name="Saw J.H."/>
            <person name="Jorgensen S.L."/>
            <person name="Zaremba-Niedzwiedzka K."/>
            <person name="Martijn J."/>
            <person name="Lind A.E."/>
            <person name="van Eijk R."/>
            <person name="Schleper C."/>
            <person name="Guy L."/>
            <person name="Ettema T.J."/>
        </authorList>
    </citation>
    <scope>NUCLEOTIDE SEQUENCE</scope>
</reference>
<evidence type="ECO:0000256" key="5">
    <source>
        <dbReference type="ARBA" id="ARBA00023004"/>
    </source>
</evidence>
<comment type="cofactor">
    <cofactor evidence="1">
        <name>[4Fe-4S] cluster</name>
        <dbReference type="ChEBI" id="CHEBI:49883"/>
    </cofactor>
</comment>
<dbReference type="SFLD" id="SFLDS00029">
    <property type="entry name" value="Radical_SAM"/>
    <property type="match status" value="1"/>
</dbReference>
<evidence type="ECO:0000259" key="7">
    <source>
        <dbReference type="PROSITE" id="PS51918"/>
    </source>
</evidence>
<dbReference type="SFLD" id="SFLDG01067">
    <property type="entry name" value="SPASM/twitch_domain_containing"/>
    <property type="match status" value="1"/>
</dbReference>
<keyword evidence="3" id="KW-0949">S-adenosyl-L-methionine</keyword>
<dbReference type="GO" id="GO:0003824">
    <property type="term" value="F:catalytic activity"/>
    <property type="evidence" value="ECO:0007669"/>
    <property type="project" value="InterPro"/>
</dbReference>
<dbReference type="InterPro" id="IPR058240">
    <property type="entry name" value="rSAM_sf"/>
</dbReference>
<evidence type="ECO:0000256" key="6">
    <source>
        <dbReference type="ARBA" id="ARBA00023014"/>
    </source>
</evidence>
<dbReference type="PANTHER" id="PTHR11228:SF7">
    <property type="entry name" value="PQQA PEPTIDE CYCLASE"/>
    <property type="match status" value="1"/>
</dbReference>
<evidence type="ECO:0000256" key="3">
    <source>
        <dbReference type="ARBA" id="ARBA00022691"/>
    </source>
</evidence>
<dbReference type="InterPro" id="IPR007197">
    <property type="entry name" value="rSAM"/>
</dbReference>
<comment type="caution">
    <text evidence="8">The sequence shown here is derived from an EMBL/GenBank/DDBJ whole genome shotgun (WGS) entry which is preliminary data.</text>
</comment>
<dbReference type="Pfam" id="PF13186">
    <property type="entry name" value="SPASM"/>
    <property type="match status" value="1"/>
</dbReference>
<dbReference type="PANTHER" id="PTHR11228">
    <property type="entry name" value="RADICAL SAM DOMAIN PROTEIN"/>
    <property type="match status" value="1"/>
</dbReference>
<dbReference type="Pfam" id="PF04055">
    <property type="entry name" value="Radical_SAM"/>
    <property type="match status" value="1"/>
</dbReference>
<dbReference type="SFLD" id="SFLDG01387">
    <property type="entry name" value="BtrN-like_SPASM_domain_contain"/>
    <property type="match status" value="1"/>
</dbReference>
<dbReference type="EMBL" id="LAZR01003709">
    <property type="protein sequence ID" value="KKN15470.1"/>
    <property type="molecule type" value="Genomic_DNA"/>
</dbReference>
<feature type="domain" description="Radical SAM core" evidence="7">
    <location>
        <begin position="41"/>
        <end position="255"/>
    </location>
</feature>
<dbReference type="InterPro" id="IPR023885">
    <property type="entry name" value="4Fe4S-binding_SPASM_dom"/>
</dbReference>
<evidence type="ECO:0000256" key="2">
    <source>
        <dbReference type="ARBA" id="ARBA00022485"/>
    </source>
</evidence>
<keyword evidence="5" id="KW-0408">Iron</keyword>
<protein>
    <recommendedName>
        <fullName evidence="7">Radical SAM core domain-containing protein</fullName>
    </recommendedName>
</protein>
<evidence type="ECO:0000256" key="1">
    <source>
        <dbReference type="ARBA" id="ARBA00001966"/>
    </source>
</evidence>
<accession>A0A0F9N7B2</accession>
<dbReference type="InterPro" id="IPR034391">
    <property type="entry name" value="AdoMet-like_SPASM_containing"/>
</dbReference>
<organism evidence="8">
    <name type="scientific">marine sediment metagenome</name>
    <dbReference type="NCBI Taxonomy" id="412755"/>
    <lineage>
        <taxon>unclassified sequences</taxon>
        <taxon>metagenomes</taxon>
        <taxon>ecological metagenomes</taxon>
    </lineage>
</organism>
<dbReference type="CDD" id="cd01335">
    <property type="entry name" value="Radical_SAM"/>
    <property type="match status" value="1"/>
</dbReference>
<keyword evidence="6" id="KW-0411">Iron-sulfur</keyword>
<dbReference type="AlphaFoldDB" id="A0A0F9N7B2"/>
<name>A0A0F9N7B2_9ZZZZ</name>
<keyword evidence="2" id="KW-0004">4Fe-4S</keyword>
<dbReference type="PROSITE" id="PS51918">
    <property type="entry name" value="RADICAL_SAM"/>
    <property type="match status" value="1"/>
</dbReference>
<gene>
    <name evidence="8" type="ORF">LCGC14_0985650</name>
</gene>
<dbReference type="GO" id="GO:0046872">
    <property type="term" value="F:metal ion binding"/>
    <property type="evidence" value="ECO:0007669"/>
    <property type="project" value="UniProtKB-KW"/>
</dbReference>
<dbReference type="Gene3D" id="3.20.20.70">
    <property type="entry name" value="Aldolase class I"/>
    <property type="match status" value="1"/>
</dbReference>
<dbReference type="InterPro" id="IPR013785">
    <property type="entry name" value="Aldolase_TIM"/>
</dbReference>
<sequence>MSEYAIDPTFHLKIKSNDVETKEYKEYRRKWNENPIEFKVENFPIHVDIELNTSCNLACFMCFQSFDTPKPRKMEPELFKKIIDEGVEKGLYSIKTQYRGEPLLTKNMPEFVKYAKDKGVIEVMFNTNATLLTEKMAMGLIEAGLDKLICSVDGYTKEIYEQIRIGANFENVLNNIKRLQSLKKKMESKKPIIRVQMVDTPINHNQIKGFIKFWEKLVEHVAIEDMLDWEAKDENDTPLENWACSQLWQRLLVLADGDVLPCCRATIGGTEKIEVLGNAYKELIENLWKGPRLSKLRALHKEGRSHEIKMCRLCGLRKYVISEKKKKVS</sequence>
<keyword evidence="4" id="KW-0479">Metal-binding</keyword>